<evidence type="ECO:0000313" key="2">
    <source>
        <dbReference type="Proteomes" id="UP000250043"/>
    </source>
</evidence>
<gene>
    <name evidence="1" type="ORF">OBBRIDRAFT_798170</name>
</gene>
<keyword evidence="2" id="KW-1185">Reference proteome</keyword>
<dbReference type="EMBL" id="KV722583">
    <property type="protein sequence ID" value="OCH85444.1"/>
    <property type="molecule type" value="Genomic_DNA"/>
</dbReference>
<organism evidence="1 2">
    <name type="scientific">Obba rivulosa</name>
    <dbReference type="NCBI Taxonomy" id="1052685"/>
    <lineage>
        <taxon>Eukaryota</taxon>
        <taxon>Fungi</taxon>
        <taxon>Dikarya</taxon>
        <taxon>Basidiomycota</taxon>
        <taxon>Agaricomycotina</taxon>
        <taxon>Agaricomycetes</taxon>
        <taxon>Polyporales</taxon>
        <taxon>Gelatoporiaceae</taxon>
        <taxon>Obba</taxon>
    </lineage>
</organism>
<sequence length="54" mass="6116">MAGSPDRVSCYKVKPEYESMDNLRALLEHNARFRYGLGTAYRFKGSATVRSMAL</sequence>
<accession>A0A8E2ALA8</accession>
<evidence type="ECO:0000313" key="1">
    <source>
        <dbReference type="EMBL" id="OCH85444.1"/>
    </source>
</evidence>
<reference evidence="1 2" key="1">
    <citation type="submission" date="2016-07" db="EMBL/GenBank/DDBJ databases">
        <title>Draft genome of the white-rot fungus Obba rivulosa 3A-2.</title>
        <authorList>
            <consortium name="DOE Joint Genome Institute"/>
            <person name="Miettinen O."/>
            <person name="Riley R."/>
            <person name="Acob R."/>
            <person name="Barry K."/>
            <person name="Cullen D."/>
            <person name="De Vries R."/>
            <person name="Hainaut M."/>
            <person name="Hatakka A."/>
            <person name="Henrissat B."/>
            <person name="Hilden K."/>
            <person name="Kuo R."/>
            <person name="Labutti K."/>
            <person name="Lipzen A."/>
            <person name="Makela M.R."/>
            <person name="Sandor L."/>
            <person name="Spatafora J.W."/>
            <person name="Grigoriev I.V."/>
            <person name="Hibbett D.S."/>
        </authorList>
    </citation>
    <scope>NUCLEOTIDE SEQUENCE [LARGE SCALE GENOMIC DNA]</scope>
    <source>
        <strain evidence="1 2">3A-2</strain>
    </source>
</reference>
<protein>
    <submittedName>
        <fullName evidence="1">Uncharacterized protein</fullName>
    </submittedName>
</protein>
<dbReference type="AlphaFoldDB" id="A0A8E2ALA8"/>
<dbReference type="Proteomes" id="UP000250043">
    <property type="component" value="Unassembled WGS sequence"/>
</dbReference>
<name>A0A8E2ALA8_9APHY</name>
<proteinExistence type="predicted"/>